<dbReference type="AlphaFoldDB" id="A0AAE6JIV8"/>
<reference evidence="1 3" key="1">
    <citation type="submission" date="2019-08" db="EMBL/GenBank/DDBJ databases">
        <title>Comparative genome analysis confer to the adaptation heavy metal polluted environment.</title>
        <authorList>
            <person name="Li Y."/>
        </authorList>
    </citation>
    <scope>NUCLEOTIDE SEQUENCE [LARGE SCALE GENOMIC DNA]</scope>
    <source>
        <strain evidence="1 3">P2</strain>
    </source>
</reference>
<dbReference type="EMBL" id="CP043451">
    <property type="protein sequence ID" value="QEM06597.1"/>
    <property type="molecule type" value="Genomic_DNA"/>
</dbReference>
<organism evidence="1 3">
    <name type="scientific">Mucilaginibacter rubeus</name>
    <dbReference type="NCBI Taxonomy" id="2027860"/>
    <lineage>
        <taxon>Bacteria</taxon>
        <taxon>Pseudomonadati</taxon>
        <taxon>Bacteroidota</taxon>
        <taxon>Sphingobacteriia</taxon>
        <taxon>Sphingobacteriales</taxon>
        <taxon>Sphingobacteriaceae</taxon>
        <taxon>Mucilaginibacter</taxon>
    </lineage>
</organism>
<reference evidence="2 4" key="2">
    <citation type="submission" date="2021-03" db="EMBL/GenBank/DDBJ databases">
        <title>Mucilaginibacter strains isolated from gold and copper mining confer multi heavy-metal resistance.</title>
        <authorList>
            <person name="Li Y."/>
        </authorList>
    </citation>
    <scope>NUCLEOTIDE SEQUENCE [LARGE SCALE GENOMIC DNA]</scope>
    <source>
        <strain evidence="2 4">P2-4</strain>
    </source>
</reference>
<dbReference type="Pfam" id="PF22028">
    <property type="entry name" value="DUF6934"/>
    <property type="match status" value="1"/>
</dbReference>
<evidence type="ECO:0000313" key="3">
    <source>
        <dbReference type="Proteomes" id="UP000250557"/>
    </source>
</evidence>
<dbReference type="RefSeq" id="WP_112656247.1">
    <property type="nucleotide sequence ID" value="NZ_CP043451.1"/>
</dbReference>
<dbReference type="Proteomes" id="UP000250557">
    <property type="component" value="Chromosome"/>
</dbReference>
<gene>
    <name evidence="1" type="ORF">DIU31_024940</name>
    <name evidence="2" type="ORF">J3L21_02490</name>
</gene>
<protein>
    <submittedName>
        <fullName evidence="1">Uncharacterized protein</fullName>
    </submittedName>
</protein>
<sequence length="147" mass="17037">MNLDHYPYAPSKNFKNYYFYSEGPNGRIKKTVIYSILWDDPLVYNLAFGDEDPKTGMISDTVKSNNHDRDKVLATVASTVIDFMSTYGNIPIYAQGSTLSRTRLYQLSIAHLLDEINEGFTVRGFRNNNWELFQRNVNYEAFLVEKK</sequence>
<dbReference type="EMBL" id="CP071880">
    <property type="protein sequence ID" value="QTE50872.1"/>
    <property type="molecule type" value="Genomic_DNA"/>
</dbReference>
<keyword evidence="4" id="KW-1185">Reference proteome</keyword>
<evidence type="ECO:0000313" key="2">
    <source>
        <dbReference type="EMBL" id="QTE50872.1"/>
    </source>
</evidence>
<proteinExistence type="predicted"/>
<dbReference type="Proteomes" id="UP000663940">
    <property type="component" value="Chromosome"/>
</dbReference>
<name>A0AAE6JIV8_9SPHI</name>
<dbReference type="InterPro" id="IPR053865">
    <property type="entry name" value="DUF6934"/>
</dbReference>
<evidence type="ECO:0000313" key="4">
    <source>
        <dbReference type="Proteomes" id="UP000663940"/>
    </source>
</evidence>
<accession>A0AAE6JIV8</accession>
<evidence type="ECO:0000313" key="1">
    <source>
        <dbReference type="EMBL" id="QEM06597.1"/>
    </source>
</evidence>